<sequence length="307" mass="33149">MLIERPPASSALGEHNDNEILAIILGGTVLATLSGFVNAVSVSGTFSVGVSHVTGSVTRMGVSSVSGRYDEFWEFTGLVLVFMFGAFVSGCIIRDRAFALGRSYGVVLVIEAIVLIIAAIVYEELKSFVSEYFMAFACGLQNAMTTSYSGAVLRTTHLSGLVTDIGSITAQWVLDGKASKDKWKLQIFVPLLFGFLVGTFCGSYAHSMLGAYALWIPSSLFLFAALAYMTNPYVRSARVAMKREAERKLGDLWNAFGERRALIPTLHAGAVPTELQLVSVQDQTDNRPVVSSAERDLNSNSNNSEGE</sequence>
<dbReference type="OrthoDB" id="5591616at2759"/>
<dbReference type="Proteomes" id="UP000039324">
    <property type="component" value="Unassembled WGS sequence"/>
</dbReference>
<feature type="transmembrane region" description="Helical" evidence="2">
    <location>
        <begin position="212"/>
        <end position="234"/>
    </location>
</feature>
<dbReference type="Pfam" id="PF06912">
    <property type="entry name" value="DUF1275"/>
    <property type="match status" value="1"/>
</dbReference>
<protein>
    <recommendedName>
        <fullName evidence="5">DUF1275 domain-containing protein</fullName>
    </recommendedName>
</protein>
<dbReference type="PANTHER" id="PTHR37314">
    <property type="entry name" value="SLR0142 PROTEIN"/>
    <property type="match status" value="1"/>
</dbReference>
<evidence type="ECO:0000256" key="1">
    <source>
        <dbReference type="SAM" id="MobiDB-lite"/>
    </source>
</evidence>
<keyword evidence="2" id="KW-0812">Transmembrane</keyword>
<reference evidence="3 4" key="1">
    <citation type="submission" date="2015-02" db="EMBL/GenBank/DDBJ databases">
        <authorList>
            <person name="Chooi Y.-H."/>
        </authorList>
    </citation>
    <scope>NUCLEOTIDE SEQUENCE [LARGE SCALE GENOMIC DNA]</scope>
    <source>
        <strain evidence="3">E3</strain>
    </source>
</reference>
<dbReference type="OMA" id="DFARTNT"/>
<dbReference type="EMBL" id="CDSF01000077">
    <property type="protein sequence ID" value="CEO96964.1"/>
    <property type="molecule type" value="Genomic_DNA"/>
</dbReference>
<evidence type="ECO:0008006" key="5">
    <source>
        <dbReference type="Google" id="ProtNLM"/>
    </source>
</evidence>
<keyword evidence="2" id="KW-1133">Transmembrane helix</keyword>
<gene>
    <name evidence="3" type="ORF">PBRA_005568</name>
</gene>
<keyword evidence="2" id="KW-0472">Membrane</keyword>
<name>A0A0G4IP69_PLABS</name>
<feature type="transmembrane region" description="Helical" evidence="2">
    <location>
        <begin position="104"/>
        <end position="122"/>
    </location>
</feature>
<proteinExistence type="predicted"/>
<evidence type="ECO:0000313" key="4">
    <source>
        <dbReference type="Proteomes" id="UP000039324"/>
    </source>
</evidence>
<feature type="compositionally biased region" description="Polar residues" evidence="1">
    <location>
        <begin position="298"/>
        <end position="307"/>
    </location>
</feature>
<feature type="transmembrane region" description="Helical" evidence="2">
    <location>
        <begin position="72"/>
        <end position="92"/>
    </location>
</feature>
<feature type="region of interest" description="Disordered" evidence="1">
    <location>
        <begin position="283"/>
        <end position="307"/>
    </location>
</feature>
<organism evidence="3 4">
    <name type="scientific">Plasmodiophora brassicae</name>
    <name type="common">Clubroot disease agent</name>
    <dbReference type="NCBI Taxonomy" id="37360"/>
    <lineage>
        <taxon>Eukaryota</taxon>
        <taxon>Sar</taxon>
        <taxon>Rhizaria</taxon>
        <taxon>Endomyxa</taxon>
        <taxon>Phytomyxea</taxon>
        <taxon>Plasmodiophorida</taxon>
        <taxon>Plasmodiophoridae</taxon>
        <taxon>Plasmodiophora</taxon>
    </lineage>
</organism>
<feature type="transmembrane region" description="Helical" evidence="2">
    <location>
        <begin position="20"/>
        <end position="40"/>
    </location>
</feature>
<dbReference type="InterPro" id="IPR010699">
    <property type="entry name" value="DUF1275"/>
</dbReference>
<feature type="transmembrane region" description="Helical" evidence="2">
    <location>
        <begin position="187"/>
        <end position="206"/>
    </location>
</feature>
<evidence type="ECO:0000256" key="2">
    <source>
        <dbReference type="SAM" id="Phobius"/>
    </source>
</evidence>
<dbReference type="PANTHER" id="PTHR37314:SF4">
    <property type="entry name" value="UPF0700 TRANSMEMBRANE PROTEIN YOAK"/>
    <property type="match status" value="1"/>
</dbReference>
<feature type="transmembrane region" description="Helical" evidence="2">
    <location>
        <begin position="134"/>
        <end position="153"/>
    </location>
</feature>
<dbReference type="AlphaFoldDB" id="A0A0G4IP69"/>
<accession>A0A0G4IP69</accession>
<keyword evidence="4" id="KW-1185">Reference proteome</keyword>
<evidence type="ECO:0000313" key="3">
    <source>
        <dbReference type="EMBL" id="CEO96964.1"/>
    </source>
</evidence>